<feature type="compositionally biased region" description="Polar residues" evidence="1">
    <location>
        <begin position="1"/>
        <end position="11"/>
    </location>
</feature>
<organism evidence="2 3">
    <name type="scientific">Elasticomyces elasticus</name>
    <dbReference type="NCBI Taxonomy" id="574655"/>
    <lineage>
        <taxon>Eukaryota</taxon>
        <taxon>Fungi</taxon>
        <taxon>Dikarya</taxon>
        <taxon>Ascomycota</taxon>
        <taxon>Pezizomycotina</taxon>
        <taxon>Dothideomycetes</taxon>
        <taxon>Dothideomycetidae</taxon>
        <taxon>Mycosphaerellales</taxon>
        <taxon>Teratosphaeriaceae</taxon>
        <taxon>Elasticomyces</taxon>
    </lineage>
</organism>
<comment type="caution">
    <text evidence="2">The sequence shown here is derived from an EMBL/GenBank/DDBJ whole genome shotgun (WGS) entry which is preliminary data.</text>
</comment>
<proteinExistence type="predicted"/>
<accession>A0AAN7VNE2</accession>
<feature type="region of interest" description="Disordered" evidence="1">
    <location>
        <begin position="336"/>
        <end position="358"/>
    </location>
</feature>
<gene>
    <name evidence="2" type="ORF">LTR97_010333</name>
</gene>
<feature type="region of interest" description="Disordered" evidence="1">
    <location>
        <begin position="1"/>
        <end position="84"/>
    </location>
</feature>
<dbReference type="AlphaFoldDB" id="A0AAN7VNE2"/>
<reference evidence="2" key="1">
    <citation type="submission" date="2023-08" db="EMBL/GenBank/DDBJ databases">
        <title>Black Yeasts Isolated from many extreme environments.</title>
        <authorList>
            <person name="Coleine C."/>
            <person name="Stajich J.E."/>
            <person name="Selbmann L."/>
        </authorList>
    </citation>
    <scope>NUCLEOTIDE SEQUENCE</scope>
    <source>
        <strain evidence="2">CCFEE 5810</strain>
    </source>
</reference>
<sequence>MTKWRNLTTSNTRKKRDRGSSQPKTAMRTVGSKSKRSSKVAFTPRNKSKKERVPSPSPSSIDSSENDEDSDAMDVDAGADADDVPNLDPVAALAVGHLILDDPTHRMYQQHVDSLLNASDSVRFEELVQHLRRKGEELGNWASQPKNAEATPPQREQVDTLGLSSQARTQPLSPSRAPYQHELPANRPVPSRPVMRGAVADTVDVVPDINLIAKGVDFYWDLNQLRAVNMDAVRLAISSTLKRARDLFCINVIAEAEFEANLHHPFVFDIRQLCDQAVLDWMQLPHNTKERWFARFEKLLTGDVRTFVTYDTNSERRQRKAQYGLSRHAISHGPIVPQALHGPSREQQPLHQSGDVGVKSEDVSPALLAQADQPPLHIDDAPPPEQQVRSALLIITSCHRTARQMEKTCAATFSACGYLSVQPRGMSDRKWLVFFEGQDGASQALRRKPRIKKQAGDAAIYEGVVSTEMNCTTWALGLY</sequence>
<evidence type="ECO:0000313" key="2">
    <source>
        <dbReference type="EMBL" id="KAK5692857.1"/>
    </source>
</evidence>
<name>A0AAN7VNE2_9PEZI</name>
<dbReference type="Proteomes" id="UP001310594">
    <property type="component" value="Unassembled WGS sequence"/>
</dbReference>
<evidence type="ECO:0000313" key="3">
    <source>
        <dbReference type="Proteomes" id="UP001310594"/>
    </source>
</evidence>
<dbReference type="EMBL" id="JAVRQU010000018">
    <property type="protein sequence ID" value="KAK5692857.1"/>
    <property type="molecule type" value="Genomic_DNA"/>
</dbReference>
<protein>
    <submittedName>
        <fullName evidence="2">Uncharacterized protein</fullName>
    </submittedName>
</protein>
<feature type="region of interest" description="Disordered" evidence="1">
    <location>
        <begin position="136"/>
        <end position="190"/>
    </location>
</feature>
<feature type="compositionally biased region" description="Acidic residues" evidence="1">
    <location>
        <begin position="64"/>
        <end position="84"/>
    </location>
</feature>
<feature type="compositionally biased region" description="Polar residues" evidence="1">
    <location>
        <begin position="162"/>
        <end position="173"/>
    </location>
</feature>
<evidence type="ECO:0000256" key="1">
    <source>
        <dbReference type="SAM" id="MobiDB-lite"/>
    </source>
</evidence>